<feature type="domain" description="Alpha/beta hydrolase fold-3" evidence="3">
    <location>
        <begin position="83"/>
        <end position="289"/>
    </location>
</feature>
<dbReference type="PANTHER" id="PTHR48081">
    <property type="entry name" value="AB HYDROLASE SUPERFAMILY PROTEIN C4A8.06C"/>
    <property type="match status" value="1"/>
</dbReference>
<dbReference type="Proteomes" id="UP001518989">
    <property type="component" value="Unassembled WGS sequence"/>
</dbReference>
<dbReference type="InterPro" id="IPR002168">
    <property type="entry name" value="Lipase_GDXG_HIS_AS"/>
</dbReference>
<comment type="similarity">
    <text evidence="1">Belongs to the 'GDXG' lipolytic enzyme family.</text>
</comment>
<reference evidence="4 5" key="1">
    <citation type="submission" date="2020-09" db="EMBL/GenBank/DDBJ databases">
        <title>Roseomonas.</title>
        <authorList>
            <person name="Zhu W."/>
        </authorList>
    </citation>
    <scope>NUCLEOTIDE SEQUENCE [LARGE SCALE GENOMIC DNA]</scope>
    <source>
        <strain evidence="4 5">573</strain>
    </source>
</reference>
<evidence type="ECO:0000259" key="3">
    <source>
        <dbReference type="Pfam" id="PF07859"/>
    </source>
</evidence>
<evidence type="ECO:0000256" key="1">
    <source>
        <dbReference type="ARBA" id="ARBA00010515"/>
    </source>
</evidence>
<evidence type="ECO:0000313" key="4">
    <source>
        <dbReference type="EMBL" id="MBO1081329.1"/>
    </source>
</evidence>
<name>A0ABS3KV24_9PROT</name>
<gene>
    <name evidence="4" type="ORF">IAI61_20040</name>
</gene>
<proteinExistence type="inferred from homology"/>
<dbReference type="PANTHER" id="PTHR48081:SF8">
    <property type="entry name" value="ALPHA_BETA HYDROLASE FOLD-3 DOMAIN-CONTAINING PROTEIN-RELATED"/>
    <property type="match status" value="1"/>
</dbReference>
<dbReference type="SUPFAM" id="SSF53474">
    <property type="entry name" value="alpha/beta-Hydrolases"/>
    <property type="match status" value="1"/>
</dbReference>
<dbReference type="GO" id="GO:0016787">
    <property type="term" value="F:hydrolase activity"/>
    <property type="evidence" value="ECO:0007669"/>
    <property type="project" value="UniProtKB-KW"/>
</dbReference>
<dbReference type="InterPro" id="IPR013094">
    <property type="entry name" value="AB_hydrolase_3"/>
</dbReference>
<dbReference type="Gene3D" id="3.40.50.1820">
    <property type="entry name" value="alpha/beta hydrolase"/>
    <property type="match status" value="1"/>
</dbReference>
<dbReference type="RefSeq" id="WP_207419507.1">
    <property type="nucleotide sequence ID" value="NZ_CP061177.1"/>
</dbReference>
<comment type="caution">
    <text evidence="4">The sequence shown here is derived from an EMBL/GenBank/DDBJ whole genome shotgun (WGS) entry which is preliminary data.</text>
</comment>
<sequence length="319" mass="33326">MSPLHPALARFLAAVRAAGRPPFQDLTPAEARAAYAAGRPLLQSPPEDVADVRDITIPGPGGPLTLRIYRGGGCDDAGPQPCLLFLHGGGWVIGDLDSHDGLCRRLANAARCRVVAVDYRLAPEHPFPAALDDAAAALRWLACEAGTIGIDPARLAIGGDSAGGNLAAVLALMGRDGTLPATAFQLLFYPVLDATMASASYARVTEGVPLTAATMRYFADHYLPAGLDRTDWRVSPLRAASLAGTPPAFVLTVAQDPLADEGRDYAARLEAEGVRVTALHVSDQIHGMLMMGQVLPVGAPVARFAAAVLRDCWDSPGGV</sequence>
<dbReference type="InterPro" id="IPR029058">
    <property type="entry name" value="AB_hydrolase_fold"/>
</dbReference>
<keyword evidence="5" id="KW-1185">Reference proteome</keyword>
<dbReference type="InterPro" id="IPR050300">
    <property type="entry name" value="GDXG_lipolytic_enzyme"/>
</dbReference>
<dbReference type="PROSITE" id="PS01173">
    <property type="entry name" value="LIPASE_GDXG_HIS"/>
    <property type="match status" value="1"/>
</dbReference>
<evidence type="ECO:0000313" key="5">
    <source>
        <dbReference type="Proteomes" id="UP001518989"/>
    </source>
</evidence>
<evidence type="ECO:0000256" key="2">
    <source>
        <dbReference type="ARBA" id="ARBA00022801"/>
    </source>
</evidence>
<keyword evidence="2 4" id="KW-0378">Hydrolase</keyword>
<dbReference type="EMBL" id="JACTNG010000014">
    <property type="protein sequence ID" value="MBO1081329.1"/>
    <property type="molecule type" value="Genomic_DNA"/>
</dbReference>
<accession>A0ABS3KV24</accession>
<dbReference type="Pfam" id="PF07859">
    <property type="entry name" value="Abhydrolase_3"/>
    <property type="match status" value="1"/>
</dbReference>
<organism evidence="4 5">
    <name type="scientific">Roseomonas haemaphysalidis</name>
    <dbReference type="NCBI Taxonomy" id="2768162"/>
    <lineage>
        <taxon>Bacteria</taxon>
        <taxon>Pseudomonadati</taxon>
        <taxon>Pseudomonadota</taxon>
        <taxon>Alphaproteobacteria</taxon>
        <taxon>Acetobacterales</taxon>
        <taxon>Roseomonadaceae</taxon>
        <taxon>Roseomonas</taxon>
    </lineage>
</organism>
<protein>
    <submittedName>
        <fullName evidence="4">Alpha/beta hydrolase</fullName>
    </submittedName>
</protein>